<dbReference type="Pfam" id="PF09996">
    <property type="entry name" value="DUF2237"/>
    <property type="match status" value="1"/>
</dbReference>
<proteinExistence type="predicted"/>
<dbReference type="Gene3D" id="3.30.56.110">
    <property type="entry name" value="Protein of unknown function DUF2237"/>
    <property type="match status" value="1"/>
</dbReference>
<accession>A0A6M9PFI3</accession>
<dbReference type="KEGG" id="pard:DN92_05035"/>
<dbReference type="AlphaFoldDB" id="A0A6M9PFI3"/>
<dbReference type="EMBL" id="CP028940">
    <property type="protein sequence ID" value="QKM61520.1"/>
    <property type="molecule type" value="Genomic_DNA"/>
</dbReference>
<protein>
    <submittedName>
        <fullName evidence="1">DUF2237 domain-containing protein</fullName>
    </submittedName>
</protein>
<dbReference type="InterPro" id="IPR018714">
    <property type="entry name" value="DUF2237"/>
</dbReference>
<keyword evidence="2" id="KW-1185">Reference proteome</keyword>
<evidence type="ECO:0000313" key="1">
    <source>
        <dbReference type="EMBL" id="QKM61520.1"/>
    </source>
</evidence>
<gene>
    <name evidence="1" type="ORF">DN92_05035</name>
</gene>
<name>A0A6M9PFI3_9BURK</name>
<organism evidence="1 2">
    <name type="scientific">Polynucleobacter arcticus</name>
    <dbReference type="NCBI Taxonomy" id="1743165"/>
    <lineage>
        <taxon>Bacteria</taxon>
        <taxon>Pseudomonadati</taxon>
        <taxon>Pseudomonadota</taxon>
        <taxon>Betaproteobacteria</taxon>
        <taxon>Burkholderiales</taxon>
        <taxon>Burkholderiaceae</taxon>
        <taxon>Polynucleobacter</taxon>
    </lineage>
</organism>
<dbReference type="PANTHER" id="PTHR37466:SF1">
    <property type="entry name" value="SLR1628 PROTEIN"/>
    <property type="match status" value="1"/>
</dbReference>
<dbReference type="Proteomes" id="UP000501090">
    <property type="component" value="Chromosome"/>
</dbReference>
<reference evidence="1 2" key="1">
    <citation type="submission" date="2018-04" db="EMBL/GenBank/DDBJ databases">
        <title>Polynucleobacter sp. UK-Long2-W17 genome.</title>
        <authorList>
            <person name="Hahn M.W."/>
        </authorList>
    </citation>
    <scope>NUCLEOTIDE SEQUENCE [LARGE SCALE GENOMIC DNA]</scope>
    <source>
        <strain evidence="1 2">UK-Long2-W17</strain>
    </source>
</reference>
<dbReference type="PANTHER" id="PTHR37466">
    <property type="entry name" value="SLR1628 PROTEIN"/>
    <property type="match status" value="1"/>
</dbReference>
<sequence length="121" mass="13420">MARGFNVLEQELAPLKGNQITGFYRDGYCRTDENDPGQHAVAATMTQKFLDYTKSRGNDLQTPKPRSSFPGLKPGDKWCLCTARWIEAEEAGVAPPVNLPATHKAALTLVPLKTLQKYQTK</sequence>
<evidence type="ECO:0000313" key="2">
    <source>
        <dbReference type="Proteomes" id="UP000501090"/>
    </source>
</evidence>